<feature type="transmembrane region" description="Helical" evidence="6">
    <location>
        <begin position="373"/>
        <end position="394"/>
    </location>
</feature>
<feature type="transmembrane region" description="Helical" evidence="6">
    <location>
        <begin position="212"/>
        <end position="236"/>
    </location>
</feature>
<dbReference type="InterPro" id="IPR011701">
    <property type="entry name" value="MFS"/>
</dbReference>
<protein>
    <recommendedName>
        <fullName evidence="7">Major facilitator superfamily (MFS) profile domain-containing protein</fullName>
    </recommendedName>
</protein>
<dbReference type="PROSITE" id="PS50850">
    <property type="entry name" value="MFS"/>
    <property type="match status" value="1"/>
</dbReference>
<dbReference type="Proteomes" id="UP000596742">
    <property type="component" value="Unassembled WGS sequence"/>
</dbReference>
<evidence type="ECO:0000313" key="8">
    <source>
        <dbReference type="EMBL" id="VDI67786.1"/>
    </source>
</evidence>
<dbReference type="OrthoDB" id="196650at2759"/>
<feature type="transmembrane region" description="Helical" evidence="6">
    <location>
        <begin position="146"/>
        <end position="169"/>
    </location>
</feature>
<comment type="subcellular location">
    <subcellularLocation>
        <location evidence="1">Membrane</location>
        <topology evidence="1">Multi-pass membrane protein</topology>
    </subcellularLocation>
</comment>
<keyword evidence="2" id="KW-0813">Transport</keyword>
<dbReference type="SUPFAM" id="SSF103473">
    <property type="entry name" value="MFS general substrate transporter"/>
    <property type="match status" value="1"/>
</dbReference>
<evidence type="ECO:0000256" key="3">
    <source>
        <dbReference type="ARBA" id="ARBA00022692"/>
    </source>
</evidence>
<accession>A0A8B6GR05</accession>
<dbReference type="InterPro" id="IPR005829">
    <property type="entry name" value="Sugar_transporter_CS"/>
</dbReference>
<keyword evidence="3 6" id="KW-0812">Transmembrane</keyword>
<dbReference type="EMBL" id="UYJE01008842">
    <property type="protein sequence ID" value="VDI67786.1"/>
    <property type="molecule type" value="Genomic_DNA"/>
</dbReference>
<evidence type="ECO:0000256" key="2">
    <source>
        <dbReference type="ARBA" id="ARBA00022448"/>
    </source>
</evidence>
<evidence type="ECO:0000256" key="4">
    <source>
        <dbReference type="ARBA" id="ARBA00022989"/>
    </source>
</evidence>
<feature type="transmembrane region" description="Helical" evidence="6">
    <location>
        <begin position="349"/>
        <end position="367"/>
    </location>
</feature>
<evidence type="ECO:0000256" key="1">
    <source>
        <dbReference type="ARBA" id="ARBA00004141"/>
    </source>
</evidence>
<feature type="domain" description="Major facilitator superfamily (MFS) profile" evidence="7">
    <location>
        <begin position="27"/>
        <end position="470"/>
    </location>
</feature>
<dbReference type="Gene3D" id="1.20.1250.20">
    <property type="entry name" value="MFS general substrate transporter like domains"/>
    <property type="match status" value="1"/>
</dbReference>
<dbReference type="PROSITE" id="PS00216">
    <property type="entry name" value="SUGAR_TRANSPORT_1"/>
    <property type="match status" value="1"/>
</dbReference>
<feature type="transmembrane region" description="Helical" evidence="6">
    <location>
        <begin position="319"/>
        <end position="337"/>
    </location>
</feature>
<feature type="transmembrane region" description="Helical" evidence="6">
    <location>
        <begin position="287"/>
        <end position="307"/>
    </location>
</feature>
<feature type="transmembrane region" description="Helical" evidence="6">
    <location>
        <begin position="28"/>
        <end position="49"/>
    </location>
</feature>
<dbReference type="Gene3D" id="1.20.5.340">
    <property type="match status" value="1"/>
</dbReference>
<dbReference type="InterPro" id="IPR020846">
    <property type="entry name" value="MFS_dom"/>
</dbReference>
<gene>
    <name evidence="8" type="ORF">MGAL_10B034989</name>
</gene>
<feature type="transmembrane region" description="Helical" evidence="6">
    <location>
        <begin position="90"/>
        <end position="111"/>
    </location>
</feature>
<dbReference type="PANTHER" id="PTHR23504:SF31">
    <property type="entry name" value="MAJOR FACILITATOR SUPERFAMILY DOMAIN-CONTAINING PROTEIN 10"/>
    <property type="match status" value="1"/>
</dbReference>
<keyword evidence="5 6" id="KW-0472">Membrane</keyword>
<dbReference type="FunFam" id="1.20.1250.20:FF:000223">
    <property type="entry name" value="Major facilitator superfamily domain-containing protein"/>
    <property type="match status" value="1"/>
</dbReference>
<dbReference type="GO" id="GO:0022857">
    <property type="term" value="F:transmembrane transporter activity"/>
    <property type="evidence" value="ECO:0007669"/>
    <property type="project" value="InterPro"/>
</dbReference>
<proteinExistence type="predicted"/>
<name>A0A8B6GR05_MYTGA</name>
<keyword evidence="9" id="KW-1185">Reference proteome</keyword>
<evidence type="ECO:0000259" key="7">
    <source>
        <dbReference type="PROSITE" id="PS50850"/>
    </source>
</evidence>
<dbReference type="PANTHER" id="PTHR23504">
    <property type="entry name" value="MAJOR FACILITATOR SUPERFAMILY DOMAIN-CONTAINING PROTEIN 10"/>
    <property type="match status" value="1"/>
</dbReference>
<feature type="transmembrane region" description="Helical" evidence="6">
    <location>
        <begin position="415"/>
        <end position="432"/>
    </location>
</feature>
<dbReference type="Pfam" id="PF07690">
    <property type="entry name" value="MFS_1"/>
    <property type="match status" value="1"/>
</dbReference>
<dbReference type="SUPFAM" id="SSF57997">
    <property type="entry name" value="Tropomyosin"/>
    <property type="match status" value="1"/>
</dbReference>
<dbReference type="GO" id="GO:0031526">
    <property type="term" value="C:brush border membrane"/>
    <property type="evidence" value="ECO:0007669"/>
    <property type="project" value="TreeGrafter"/>
</dbReference>
<feature type="transmembrane region" description="Helical" evidence="6">
    <location>
        <begin position="181"/>
        <end position="206"/>
    </location>
</feature>
<feature type="transmembrane region" description="Helical" evidence="6">
    <location>
        <begin position="123"/>
        <end position="140"/>
    </location>
</feature>
<evidence type="ECO:0000313" key="9">
    <source>
        <dbReference type="Proteomes" id="UP000596742"/>
    </source>
</evidence>
<sequence length="594" mass="66910">MKKEKQENDVSEVLAQKKLANRQENKRLFVLFISLVLDLLSFTLILPLLPSLLDYYGEHDKGGLYKVIKDSVTGFREFVGAPDTHRWNSVLFGGVIGSLFSFLQFLASPIVGATSDVYGRKPVLLLSLAGVAGSYALWAVSHNFTLFVLARIIGGLSKGNVSLATAIVADILPQEKRGKGMALIGIAFSIGFVFGPLIGAGFSIWARHQDGAFYVVPALFALSLAVIDILFVFIFFEETLPVEKRAQSIANGWQEKAHLINPVSLFKFSSATNMSQKENQSMQRIGVIYFLYLFFYSGLEFTLTFLTHNRLHYDSMQQGKMFFFIGAVMTLVQGGYVRKIKSGTEVRTATMGMTLLIPAFIIMAFAYTASVMYTGLFLFAFASATVVPCLTTLISQFGRTDQKGVIMGVFRSLGALARALGPIITSTIYWSLGEKVCYIFDFKCEEIHLLSSIELRVTIVELRVIKVELRVTIVELRVTKVELRVTIVELRFKKVELRVKKVELRVKIVELRVTKVELRVTKVELRVMNVELRVTKVEVRVSKVELRVKKFELRVKKVEVRVKKVELRVKIVELRVTKVELRKNGETKLFKFSV</sequence>
<reference evidence="8" key="1">
    <citation type="submission" date="2018-11" db="EMBL/GenBank/DDBJ databases">
        <authorList>
            <person name="Alioto T."/>
            <person name="Alioto T."/>
        </authorList>
    </citation>
    <scope>NUCLEOTIDE SEQUENCE</scope>
</reference>
<comment type="caution">
    <text evidence="8">The sequence shown here is derived from an EMBL/GenBank/DDBJ whole genome shotgun (WGS) entry which is preliminary data.</text>
</comment>
<dbReference type="InterPro" id="IPR036259">
    <property type="entry name" value="MFS_trans_sf"/>
</dbReference>
<dbReference type="CDD" id="cd17389">
    <property type="entry name" value="MFS_MFSD10"/>
    <property type="match status" value="1"/>
</dbReference>
<evidence type="ECO:0000256" key="6">
    <source>
        <dbReference type="SAM" id="Phobius"/>
    </source>
</evidence>
<keyword evidence="4 6" id="KW-1133">Transmembrane helix</keyword>
<dbReference type="AlphaFoldDB" id="A0A8B6GR05"/>
<organism evidence="8 9">
    <name type="scientific">Mytilus galloprovincialis</name>
    <name type="common">Mediterranean mussel</name>
    <dbReference type="NCBI Taxonomy" id="29158"/>
    <lineage>
        <taxon>Eukaryota</taxon>
        <taxon>Metazoa</taxon>
        <taxon>Spiralia</taxon>
        <taxon>Lophotrochozoa</taxon>
        <taxon>Mollusca</taxon>
        <taxon>Bivalvia</taxon>
        <taxon>Autobranchia</taxon>
        <taxon>Pteriomorphia</taxon>
        <taxon>Mytilida</taxon>
        <taxon>Mytiloidea</taxon>
        <taxon>Mytilidae</taxon>
        <taxon>Mytilinae</taxon>
        <taxon>Mytilus</taxon>
    </lineage>
</organism>
<evidence type="ECO:0000256" key="5">
    <source>
        <dbReference type="ARBA" id="ARBA00023136"/>
    </source>
</evidence>